<reference evidence="2 3" key="1">
    <citation type="submission" date="2019-11" db="EMBL/GenBank/DDBJ databases">
        <title>The genome sequence of Methylocystis heyeri.</title>
        <authorList>
            <person name="Oshkin I.Y."/>
            <person name="Miroshnikov K."/>
            <person name="Dedysh S.N."/>
        </authorList>
    </citation>
    <scope>NUCLEOTIDE SEQUENCE [LARGE SCALE GENOMIC DNA]</scope>
    <source>
        <strain evidence="2 3">H2</strain>
    </source>
</reference>
<accession>A0A6B8KEU6</accession>
<dbReference type="OrthoDB" id="5573668at2"/>
<proteinExistence type="predicted"/>
<keyword evidence="1" id="KW-0812">Transmembrane</keyword>
<protein>
    <submittedName>
        <fullName evidence="2">Uncharacterized protein</fullName>
    </submittedName>
</protein>
<feature type="transmembrane region" description="Helical" evidence="1">
    <location>
        <begin position="125"/>
        <end position="149"/>
    </location>
</feature>
<organism evidence="2 3">
    <name type="scientific">Methylocystis heyeri</name>
    <dbReference type="NCBI Taxonomy" id="391905"/>
    <lineage>
        <taxon>Bacteria</taxon>
        <taxon>Pseudomonadati</taxon>
        <taxon>Pseudomonadota</taxon>
        <taxon>Alphaproteobacteria</taxon>
        <taxon>Hyphomicrobiales</taxon>
        <taxon>Methylocystaceae</taxon>
        <taxon>Methylocystis</taxon>
    </lineage>
</organism>
<keyword evidence="1" id="KW-1133">Transmembrane helix</keyword>
<dbReference type="RefSeq" id="WP_154331594.1">
    <property type="nucleotide sequence ID" value="NZ_CP046052.1"/>
</dbReference>
<evidence type="ECO:0000313" key="2">
    <source>
        <dbReference type="EMBL" id="QGM45551.1"/>
    </source>
</evidence>
<evidence type="ECO:0000313" key="3">
    <source>
        <dbReference type="Proteomes" id="UP000309061"/>
    </source>
</evidence>
<keyword evidence="1" id="KW-0472">Membrane</keyword>
<dbReference type="AlphaFoldDB" id="A0A6B8KEU6"/>
<feature type="transmembrane region" description="Helical" evidence="1">
    <location>
        <begin position="56"/>
        <end position="75"/>
    </location>
</feature>
<sequence>MTFASISQKLPSRAGFLLLYATLLLAIALLIAWALGVTLFFPNGELARHIVERQDLIRAHIDFLMMAQFFFLFGLLARQYEIEPPRWAILAASFGAFVNPLSFVRRALAPKLDPALLPEPHFPPLAAISFSAVTIGFLVLAGTVVHAAWRSNRDARRIV</sequence>
<feature type="transmembrane region" description="Helical" evidence="1">
    <location>
        <begin position="87"/>
        <end position="105"/>
    </location>
</feature>
<dbReference type="KEGG" id="mhey:H2LOC_007480"/>
<feature type="transmembrane region" description="Helical" evidence="1">
    <location>
        <begin position="16"/>
        <end position="36"/>
    </location>
</feature>
<gene>
    <name evidence="2" type="ORF">H2LOC_007480</name>
</gene>
<keyword evidence="3" id="KW-1185">Reference proteome</keyword>
<evidence type="ECO:0000256" key="1">
    <source>
        <dbReference type="SAM" id="Phobius"/>
    </source>
</evidence>
<dbReference type="EMBL" id="CP046052">
    <property type="protein sequence ID" value="QGM45551.1"/>
    <property type="molecule type" value="Genomic_DNA"/>
</dbReference>
<dbReference type="Proteomes" id="UP000309061">
    <property type="component" value="Chromosome"/>
</dbReference>
<name>A0A6B8KEU6_9HYPH</name>